<feature type="signal peptide" evidence="1">
    <location>
        <begin position="1"/>
        <end position="17"/>
    </location>
</feature>
<accession>A0A395NDQ2</accession>
<dbReference type="AlphaFoldDB" id="A0A395NDQ2"/>
<keyword evidence="1" id="KW-0732">Signal</keyword>
<proteinExistence type="predicted"/>
<name>A0A395NDQ2_TRIAR</name>
<gene>
    <name evidence="2" type="ORF">TARUN_8000</name>
</gene>
<comment type="caution">
    <text evidence="2">The sequence shown here is derived from an EMBL/GenBank/DDBJ whole genome shotgun (WGS) entry which is preliminary data.</text>
</comment>
<evidence type="ECO:0000256" key="1">
    <source>
        <dbReference type="SAM" id="SignalP"/>
    </source>
</evidence>
<dbReference type="EMBL" id="PXOA01000553">
    <property type="protein sequence ID" value="RFU74238.1"/>
    <property type="molecule type" value="Genomic_DNA"/>
</dbReference>
<keyword evidence="3" id="KW-1185">Reference proteome</keyword>
<evidence type="ECO:0000313" key="2">
    <source>
        <dbReference type="EMBL" id="RFU74238.1"/>
    </source>
</evidence>
<protein>
    <submittedName>
        <fullName evidence="2">Uncharacterized protein</fullName>
    </submittedName>
</protein>
<dbReference type="OrthoDB" id="4825202at2759"/>
<organism evidence="2 3">
    <name type="scientific">Trichoderma arundinaceum</name>
    <dbReference type="NCBI Taxonomy" id="490622"/>
    <lineage>
        <taxon>Eukaryota</taxon>
        <taxon>Fungi</taxon>
        <taxon>Dikarya</taxon>
        <taxon>Ascomycota</taxon>
        <taxon>Pezizomycotina</taxon>
        <taxon>Sordariomycetes</taxon>
        <taxon>Hypocreomycetidae</taxon>
        <taxon>Hypocreales</taxon>
        <taxon>Hypocreaceae</taxon>
        <taxon>Trichoderma</taxon>
    </lineage>
</organism>
<dbReference type="Proteomes" id="UP000266272">
    <property type="component" value="Unassembled WGS sequence"/>
</dbReference>
<reference evidence="2 3" key="1">
    <citation type="journal article" date="2018" name="PLoS Pathog.">
        <title>Evolution of structural diversity of trichothecenes, a family of toxins produced by plant pathogenic and entomopathogenic fungi.</title>
        <authorList>
            <person name="Proctor R.H."/>
            <person name="McCormick S.P."/>
            <person name="Kim H.S."/>
            <person name="Cardoza R.E."/>
            <person name="Stanley A.M."/>
            <person name="Lindo L."/>
            <person name="Kelly A."/>
            <person name="Brown D.W."/>
            <person name="Lee T."/>
            <person name="Vaughan M.M."/>
            <person name="Alexander N.J."/>
            <person name="Busman M."/>
            <person name="Gutierrez S."/>
        </authorList>
    </citation>
    <scope>NUCLEOTIDE SEQUENCE [LARGE SCALE GENOMIC DNA]</scope>
    <source>
        <strain evidence="2 3">IBT 40837</strain>
    </source>
</reference>
<feature type="chain" id="PRO_5017322723" evidence="1">
    <location>
        <begin position="18"/>
        <end position="106"/>
    </location>
</feature>
<sequence>MRPAVFLAAALSSFAVAAPQNEPEPSADIGVIFVYADGTQSEQLWVPDSISQVPLSSGGVVDNVFILPPLGPQIPPRRASAYCAFLDAQSQGLGVGVVNGPGLEGK</sequence>
<evidence type="ECO:0000313" key="3">
    <source>
        <dbReference type="Proteomes" id="UP000266272"/>
    </source>
</evidence>